<feature type="compositionally biased region" description="Low complexity" evidence="1">
    <location>
        <begin position="144"/>
        <end position="163"/>
    </location>
</feature>
<dbReference type="InterPro" id="IPR018968">
    <property type="entry name" value="Phasin"/>
</dbReference>
<sequence length="173" mass="18465">MSGKTELPLSLFKANIELQTRINRLAQQGGQQWLDLSNRLLGDGIAESNAEIEELLKTEDWQTLATLPAESFWRQLQQRFGDSQAAVQIAVSAQTAFANGLQEALRAWQKETAEALGSGGIPGAPFADAWEKMFAPWEQLFQAAASASADAPEPEPAAAAAAKKAAKGGGRGK</sequence>
<evidence type="ECO:0000313" key="4">
    <source>
        <dbReference type="Proteomes" id="UP001459204"/>
    </source>
</evidence>
<organism evidence="3 4">
    <name type="scientific">Pseudoxanthomonas putridarboris</name>
    <dbReference type="NCBI Taxonomy" id="752605"/>
    <lineage>
        <taxon>Bacteria</taxon>
        <taxon>Pseudomonadati</taxon>
        <taxon>Pseudomonadota</taxon>
        <taxon>Gammaproteobacteria</taxon>
        <taxon>Lysobacterales</taxon>
        <taxon>Lysobacteraceae</taxon>
        <taxon>Pseudoxanthomonas</taxon>
    </lineage>
</organism>
<accession>A0ABU9IXV9</accession>
<feature type="region of interest" description="Disordered" evidence="1">
    <location>
        <begin position="144"/>
        <end position="173"/>
    </location>
</feature>
<name>A0ABU9IXV9_9GAMM</name>
<dbReference type="Pfam" id="PF09361">
    <property type="entry name" value="Phasin_2"/>
    <property type="match status" value="1"/>
</dbReference>
<dbReference type="Proteomes" id="UP001459204">
    <property type="component" value="Unassembled WGS sequence"/>
</dbReference>
<feature type="compositionally biased region" description="Basic residues" evidence="1">
    <location>
        <begin position="164"/>
        <end position="173"/>
    </location>
</feature>
<reference evidence="3 4" key="1">
    <citation type="submission" date="2024-04" db="EMBL/GenBank/DDBJ databases">
        <title>Draft genome sequence of Pseudoxanthomonas putridarboris WD12.</title>
        <authorList>
            <person name="Oh J."/>
        </authorList>
    </citation>
    <scope>NUCLEOTIDE SEQUENCE [LARGE SCALE GENOMIC DNA]</scope>
    <source>
        <strain evidence="3 4">WD12</strain>
    </source>
</reference>
<gene>
    <name evidence="3" type="ORF">AAD027_05340</name>
</gene>
<proteinExistence type="predicted"/>
<evidence type="ECO:0000259" key="2">
    <source>
        <dbReference type="Pfam" id="PF09361"/>
    </source>
</evidence>
<keyword evidence="4" id="KW-1185">Reference proteome</keyword>
<dbReference type="RefSeq" id="WP_341724983.1">
    <property type="nucleotide sequence ID" value="NZ_JBBWWT010000002.1"/>
</dbReference>
<comment type="caution">
    <text evidence="3">The sequence shown here is derived from an EMBL/GenBank/DDBJ whole genome shotgun (WGS) entry which is preliminary data.</text>
</comment>
<feature type="domain" description="Phasin" evidence="2">
    <location>
        <begin position="11"/>
        <end position="102"/>
    </location>
</feature>
<evidence type="ECO:0000313" key="3">
    <source>
        <dbReference type="EMBL" id="MEL1263798.1"/>
    </source>
</evidence>
<protein>
    <submittedName>
        <fullName evidence="3">Phasin family protein</fullName>
    </submittedName>
</protein>
<evidence type="ECO:0000256" key="1">
    <source>
        <dbReference type="SAM" id="MobiDB-lite"/>
    </source>
</evidence>
<dbReference type="EMBL" id="JBBWWT010000002">
    <property type="protein sequence ID" value="MEL1263798.1"/>
    <property type="molecule type" value="Genomic_DNA"/>
</dbReference>